<evidence type="ECO:0000313" key="2">
    <source>
        <dbReference type="EMBL" id="GEL97057.1"/>
    </source>
</evidence>
<feature type="region of interest" description="Disordered" evidence="1">
    <location>
        <begin position="385"/>
        <end position="485"/>
    </location>
</feature>
<dbReference type="EMBL" id="BJWH01000002">
    <property type="protein sequence ID" value="GEL97057.1"/>
    <property type="molecule type" value="Genomic_DNA"/>
</dbReference>
<evidence type="ECO:0000256" key="1">
    <source>
        <dbReference type="SAM" id="MobiDB-lite"/>
    </source>
</evidence>
<dbReference type="OrthoDB" id="3691453at2"/>
<dbReference type="Gene3D" id="2.130.10.10">
    <property type="entry name" value="YVTN repeat-like/Quinoprotein amine dehydrogenase"/>
    <property type="match status" value="1"/>
</dbReference>
<dbReference type="AlphaFoldDB" id="A0A511JGD6"/>
<dbReference type="Proteomes" id="UP000321049">
    <property type="component" value="Unassembled WGS sequence"/>
</dbReference>
<comment type="caution">
    <text evidence="2">The sequence shown here is derived from an EMBL/GenBank/DDBJ whole genome shotgun (WGS) entry which is preliminary data.</text>
</comment>
<dbReference type="InterPro" id="IPR015943">
    <property type="entry name" value="WD40/YVTN_repeat-like_dom_sf"/>
</dbReference>
<evidence type="ECO:0000313" key="3">
    <source>
        <dbReference type="Proteomes" id="UP000321049"/>
    </source>
</evidence>
<dbReference type="SUPFAM" id="SSF63825">
    <property type="entry name" value="YWTD domain"/>
    <property type="match status" value="1"/>
</dbReference>
<dbReference type="PANTHER" id="PTHR47197:SF3">
    <property type="entry name" value="DIHYDRO-HEME D1 DEHYDROGENASE"/>
    <property type="match status" value="1"/>
</dbReference>
<feature type="compositionally biased region" description="Low complexity" evidence="1">
    <location>
        <begin position="440"/>
        <end position="457"/>
    </location>
</feature>
<protein>
    <recommendedName>
        <fullName evidence="4">PKD domain-containing protein</fullName>
    </recommendedName>
</protein>
<evidence type="ECO:0008006" key="4">
    <source>
        <dbReference type="Google" id="ProtNLM"/>
    </source>
</evidence>
<name>A0A511JGD6_9CELL</name>
<dbReference type="InterPro" id="IPR051200">
    <property type="entry name" value="Host-pathogen_enzymatic-act"/>
</dbReference>
<keyword evidence="3" id="KW-1185">Reference proteome</keyword>
<dbReference type="PANTHER" id="PTHR47197">
    <property type="entry name" value="PROTEIN NIRF"/>
    <property type="match status" value="1"/>
</dbReference>
<reference evidence="2 3" key="1">
    <citation type="submission" date="2019-07" db="EMBL/GenBank/DDBJ databases">
        <title>Whole genome shotgun sequence of Cellulomonas terrae NBRC 100819.</title>
        <authorList>
            <person name="Hosoyama A."/>
            <person name="Uohara A."/>
            <person name="Ohji S."/>
            <person name="Ichikawa N."/>
        </authorList>
    </citation>
    <scope>NUCLEOTIDE SEQUENCE [LARGE SCALE GENOMIC DNA]</scope>
    <source>
        <strain evidence="2 3">NBRC 100819</strain>
    </source>
</reference>
<feature type="compositionally biased region" description="Polar residues" evidence="1">
    <location>
        <begin position="473"/>
        <end position="482"/>
    </location>
</feature>
<proteinExistence type="predicted"/>
<accession>A0A511JGD6</accession>
<feature type="compositionally biased region" description="Pro residues" evidence="1">
    <location>
        <begin position="417"/>
        <end position="439"/>
    </location>
</feature>
<feature type="compositionally biased region" description="Pro residues" evidence="1">
    <location>
        <begin position="458"/>
        <end position="470"/>
    </location>
</feature>
<dbReference type="RefSeq" id="WP_146844633.1">
    <property type="nucleotide sequence ID" value="NZ_BJWH01000002.1"/>
</dbReference>
<feature type="compositionally biased region" description="Low complexity" evidence="1">
    <location>
        <begin position="386"/>
        <end position="416"/>
    </location>
</feature>
<organism evidence="2 3">
    <name type="scientific">Cellulomonas terrae</name>
    <dbReference type="NCBI Taxonomy" id="311234"/>
    <lineage>
        <taxon>Bacteria</taxon>
        <taxon>Bacillati</taxon>
        <taxon>Actinomycetota</taxon>
        <taxon>Actinomycetes</taxon>
        <taxon>Micrococcales</taxon>
        <taxon>Cellulomonadaceae</taxon>
        <taxon>Cellulomonas</taxon>
    </lineage>
</organism>
<gene>
    <name evidence="2" type="ORF">CTE05_06040</name>
</gene>
<sequence length="786" mass="79862">MSPTLASRFRAVTRSRNVAPTLVTVLVAAPLVAAVVMGEGNPIDRLAQSSGSAWVASLGAGTVTLIDGPSEEVVDTLPAPGAAAGDVLSVVQREASALVSNQTRGTLARVDGATYAAGTPVLVADPGSPVTVLQGGDQAYVVDPVRRTTAVLDADALTLTATISLASTPGTGQSAVDDDGRLWVVDSEGTGLASFRGDDQVVRAPADARAQVILVQGRAVLADLAHGQLGTLGGDGQVDRWSCLDVRPDDTVQLLGSATADRVYAAVAQTGNVVVARLDTGDCQGVVRVAEEAGHDFGPMVQSDRYLFVPDRTTGRTTIIDTADSTIADSFALTPPGNRLELASKDGIVFFNDLDSETAGVLTFDGEAWTQGDALQKYAPAGASSQQVAVPQDQQVAVPQDQQAAPAGPAPGEVAPAPGPTSGPAPSTPPPDGPKPPVAAVPAPRASESPGPGSSTPAPGPSPSDVPAAPPSVTSLTASPAQVQAGEPATFEATVSGEVTAWSWRIATSGGTELATATSPFSTGFTFPVDGDPNVVVTVTVSGPGGSSAPRQLALTVAGPPVATLTVTVAGGGTVDVDGAPCDGVCTFDLTPGTTAGLSIPSRQFPAVFDGWGGACSGTGGCDVVVSEDTAVTAAFHQAPVEPEDCLSTDRANLTIVDEGGGSWLLTDGTSRMFILDSQEDAQNALIVAQHYASRCFIGRPDPEMMYWNGPNAGEPVLSRTDCISHDPSSAEIVRDVWRLVAGNSLLATFENEADAGRGLTVASSFSRMCFVGRVSPPGEITYFLP</sequence>